<dbReference type="EMBL" id="JAWLKE010000010">
    <property type="protein sequence ID" value="MDV6233433.1"/>
    <property type="molecule type" value="Genomic_DNA"/>
</dbReference>
<dbReference type="Pfam" id="PF01774">
    <property type="entry name" value="UreD"/>
    <property type="match status" value="1"/>
</dbReference>
<evidence type="ECO:0000256" key="1">
    <source>
        <dbReference type="ARBA" id="ARBA00023186"/>
    </source>
</evidence>
<organism evidence="2 3">
    <name type="scientific">Rhodococcus cercidiphylli</name>
    <dbReference type="NCBI Taxonomy" id="489916"/>
    <lineage>
        <taxon>Bacteria</taxon>
        <taxon>Bacillati</taxon>
        <taxon>Actinomycetota</taxon>
        <taxon>Actinomycetes</taxon>
        <taxon>Mycobacteriales</taxon>
        <taxon>Nocardiaceae</taxon>
        <taxon>Rhodococcus</taxon>
    </lineage>
</organism>
<dbReference type="Proteomes" id="UP001185899">
    <property type="component" value="Unassembled WGS sequence"/>
</dbReference>
<dbReference type="InterPro" id="IPR002669">
    <property type="entry name" value="UreD"/>
</dbReference>
<evidence type="ECO:0000313" key="3">
    <source>
        <dbReference type="Proteomes" id="UP001185899"/>
    </source>
</evidence>
<keyword evidence="3" id="KW-1185">Reference proteome</keyword>
<protein>
    <submittedName>
        <fullName evidence="2">Urease accessory protein UreD</fullName>
    </submittedName>
</protein>
<gene>
    <name evidence="2" type="ORF">R3P95_22990</name>
</gene>
<dbReference type="RefSeq" id="WP_317549616.1">
    <property type="nucleotide sequence ID" value="NZ_JAWLKE010000010.1"/>
</dbReference>
<evidence type="ECO:0000313" key="2">
    <source>
        <dbReference type="EMBL" id="MDV6233433.1"/>
    </source>
</evidence>
<keyword evidence="1" id="KW-0143">Chaperone</keyword>
<name>A0ABU4B4J8_9NOCA</name>
<sequence>MHTELCIDASRSRSPRITSVGGLAGRQTGPDTVHLIGTAATPLGGDTIVVRISVAAGAHLEVRSVAASLAMPGGLHRHSSAQWHFEVGAGASLVFDPEPMVVVSDASHSVINTVVLEQDSTLWLRERTQIGRFEEASGQWSSAMRCDVGGSPLLRHRVELGAGSVAYDALSTPLSMSSTLRYPDTRASEVDLADGSVRLSLAGGGSLSTSVGRRLQPVDSLG</sequence>
<comment type="caution">
    <text evidence="2">The sequence shown here is derived from an EMBL/GenBank/DDBJ whole genome shotgun (WGS) entry which is preliminary data.</text>
</comment>
<reference evidence="2 3" key="1">
    <citation type="submission" date="2023-10" db="EMBL/GenBank/DDBJ databases">
        <title>Development of a sustainable strategy for remediation of hydrocarbon-contaminated territories based on the waste exchange concept.</title>
        <authorList>
            <person name="Krivoruchko A."/>
        </authorList>
    </citation>
    <scope>NUCLEOTIDE SEQUENCE [LARGE SCALE GENOMIC DNA]</scope>
    <source>
        <strain evidence="2 3">IEGM 1322</strain>
    </source>
</reference>
<proteinExistence type="predicted"/>
<accession>A0ABU4B4J8</accession>